<organism evidence="2 4">
    <name type="scientific">Bacteroides thetaiotaomicron</name>
    <dbReference type="NCBI Taxonomy" id="818"/>
    <lineage>
        <taxon>Bacteria</taxon>
        <taxon>Pseudomonadati</taxon>
        <taxon>Bacteroidota</taxon>
        <taxon>Bacteroidia</taxon>
        <taxon>Bacteroidales</taxon>
        <taxon>Bacteroidaceae</taxon>
        <taxon>Bacteroides</taxon>
    </lineage>
</organism>
<protein>
    <submittedName>
        <fullName evidence="2">Uncharacterized protein</fullName>
    </submittedName>
</protein>
<feature type="region of interest" description="Disordered" evidence="1">
    <location>
        <begin position="167"/>
        <end position="200"/>
    </location>
</feature>
<dbReference type="EMBL" id="QROV01000005">
    <property type="protein sequence ID" value="RHL62276.1"/>
    <property type="molecule type" value="Genomic_DNA"/>
</dbReference>
<reference evidence="2 4" key="1">
    <citation type="submission" date="2018-08" db="EMBL/GenBank/DDBJ databases">
        <title>A genome reference for cultivated species of the human gut microbiota.</title>
        <authorList>
            <person name="Zou Y."/>
            <person name="Xue W."/>
            <person name="Luo G."/>
        </authorList>
    </citation>
    <scope>NUCLEOTIDE SEQUENCE [LARGE SCALE GENOMIC DNA]</scope>
    <source>
        <strain evidence="2 4">AF37-12</strain>
    </source>
</reference>
<sequence length="200" mass="22626">MEQVKNEIKKAVIKKDRLNVVYNERFSEANYTNVINKSCDQIIHSDLREAFSRLKLHLVVLCEQPEASNINKDSFTSPGYAETLENYIITGYANDSVDGVSGITIMGAKLLQSGKVVDLKIFVPLLDADYPYYEELSIDAAACDAEVESYLFEEKWGVRQERLDFETDEPEEAVVLEEEKPKKRGRKKQIEAPAPLDATA</sequence>
<dbReference type="Proteomes" id="UP000283616">
    <property type="component" value="Unassembled WGS sequence"/>
</dbReference>
<evidence type="ECO:0000313" key="2">
    <source>
        <dbReference type="EMBL" id="RHL62276.1"/>
    </source>
</evidence>
<evidence type="ECO:0000313" key="3">
    <source>
        <dbReference type="EMBL" id="UYU90264.1"/>
    </source>
</evidence>
<dbReference type="AlphaFoldDB" id="A0A139KSY8"/>
<dbReference type="EMBL" id="CP083685">
    <property type="protein sequence ID" value="UYU90264.1"/>
    <property type="molecule type" value="Genomic_DNA"/>
</dbReference>
<dbReference type="Proteomes" id="UP001162960">
    <property type="component" value="Chromosome"/>
</dbReference>
<reference evidence="3" key="2">
    <citation type="submission" date="2021-06" db="EMBL/GenBank/DDBJ databases">
        <title>Interrogation of the integrated mobile genetic elements in gut-associated Bacteroides with a consensus prediction approach.</title>
        <authorList>
            <person name="Campbell D.E."/>
            <person name="Leigh J.R."/>
            <person name="Kim T."/>
            <person name="England W."/>
            <person name="Whitaker R.J."/>
            <person name="Degnan P.H."/>
        </authorList>
    </citation>
    <scope>NUCLEOTIDE SEQUENCE</scope>
    <source>
        <strain evidence="3">VPI-3443</strain>
    </source>
</reference>
<feature type="compositionally biased region" description="Acidic residues" evidence="1">
    <location>
        <begin position="167"/>
        <end position="176"/>
    </location>
</feature>
<proteinExistence type="predicted"/>
<dbReference type="GeneID" id="69590403"/>
<name>A0A139KSY8_BACT4</name>
<evidence type="ECO:0000256" key="1">
    <source>
        <dbReference type="SAM" id="MobiDB-lite"/>
    </source>
</evidence>
<accession>A0A139KSY8</accession>
<evidence type="ECO:0000313" key="4">
    <source>
        <dbReference type="Proteomes" id="UP000283616"/>
    </source>
</evidence>
<gene>
    <name evidence="2" type="ORF">DW011_05280</name>
    <name evidence="3" type="ORF">KQP74_20355</name>
</gene>
<dbReference type="RefSeq" id="WP_055268838.1">
    <property type="nucleotide sequence ID" value="NZ_CP083685.1"/>
</dbReference>